<evidence type="ECO:0000313" key="1">
    <source>
        <dbReference type="EMBL" id="KMV35787.1"/>
    </source>
</evidence>
<sequence>MSSQQKVISPYSASSDCLKLEMGRRLQAVAGQALKNKLESGEVKVANGRVDLGSELKVKRSANLRANNGKL</sequence>
<organism evidence="1 2">
    <name type="scientific">Franconibacter pulveris</name>
    <dbReference type="NCBI Taxonomy" id="435910"/>
    <lineage>
        <taxon>Bacteria</taxon>
        <taxon>Pseudomonadati</taxon>
        <taxon>Pseudomonadota</taxon>
        <taxon>Gammaproteobacteria</taxon>
        <taxon>Enterobacterales</taxon>
        <taxon>Enterobacteriaceae</taxon>
        <taxon>Franconibacter</taxon>
    </lineage>
</organism>
<dbReference type="OrthoDB" id="6631393at2"/>
<proteinExistence type="predicted"/>
<dbReference type="RefSeq" id="WP_024557563.1">
    <property type="nucleotide sequence ID" value="NZ_LFEJ01000009.1"/>
</dbReference>
<keyword evidence="2" id="KW-1185">Reference proteome</keyword>
<dbReference type="AlphaFoldDB" id="A0A0J8VS68"/>
<reference evidence="1 2" key="1">
    <citation type="submission" date="2015-06" db="EMBL/GenBank/DDBJ databases">
        <title>Genome sequencing of Cronobacter sp. strain DJ34 isolated from petroleum contaminated sludge of Duliajan Oil Fields, Assam, India.</title>
        <authorList>
            <person name="Pal S."/>
            <person name="Banerjee T.D."/>
            <person name="Roy A."/>
            <person name="Sar P."/>
            <person name="Kazy S.K."/>
        </authorList>
    </citation>
    <scope>NUCLEOTIDE SEQUENCE [LARGE SCALE GENOMIC DNA]</scope>
    <source>
        <strain evidence="1 2">DJ34</strain>
    </source>
</reference>
<dbReference type="Proteomes" id="UP000037315">
    <property type="component" value="Unassembled WGS sequence"/>
</dbReference>
<gene>
    <name evidence="1" type="ORF">ACH50_05555</name>
</gene>
<protein>
    <submittedName>
        <fullName evidence="1">Uncharacterized protein</fullName>
    </submittedName>
</protein>
<accession>A0A0J8VS68</accession>
<name>A0A0J8VS68_9ENTR</name>
<evidence type="ECO:0000313" key="2">
    <source>
        <dbReference type="Proteomes" id="UP000037315"/>
    </source>
</evidence>
<comment type="caution">
    <text evidence="1">The sequence shown here is derived from an EMBL/GenBank/DDBJ whole genome shotgun (WGS) entry which is preliminary data.</text>
</comment>
<dbReference type="EMBL" id="LFEJ01000009">
    <property type="protein sequence ID" value="KMV35787.1"/>
    <property type="molecule type" value="Genomic_DNA"/>
</dbReference>